<keyword evidence="4" id="KW-0597">Phosphoprotein</keyword>
<comment type="subcellular location">
    <subcellularLocation>
        <location evidence="2">Membrane</location>
    </subcellularLocation>
</comment>
<organism evidence="10 11">
    <name type="scientific">Rufibacter quisquiliarum</name>
    <dbReference type="NCBI Taxonomy" id="1549639"/>
    <lineage>
        <taxon>Bacteria</taxon>
        <taxon>Pseudomonadati</taxon>
        <taxon>Bacteroidota</taxon>
        <taxon>Cytophagia</taxon>
        <taxon>Cytophagales</taxon>
        <taxon>Hymenobacteraceae</taxon>
        <taxon>Rufibacter</taxon>
    </lineage>
</organism>
<dbReference type="GO" id="GO:0007234">
    <property type="term" value="P:osmosensory signaling via phosphorelay pathway"/>
    <property type="evidence" value="ECO:0007669"/>
    <property type="project" value="TreeGrafter"/>
</dbReference>
<keyword evidence="6 10" id="KW-0418">Kinase</keyword>
<dbReference type="EC" id="2.7.13.3" evidence="3"/>
<feature type="transmembrane region" description="Helical" evidence="7">
    <location>
        <begin position="193"/>
        <end position="213"/>
    </location>
</feature>
<feature type="domain" description="Histidine kinase" evidence="8">
    <location>
        <begin position="281"/>
        <end position="491"/>
    </location>
</feature>
<dbReference type="InterPro" id="IPR004358">
    <property type="entry name" value="Sig_transdc_His_kin-like_C"/>
</dbReference>
<dbReference type="InterPro" id="IPR005467">
    <property type="entry name" value="His_kinase_dom"/>
</dbReference>
<dbReference type="RefSeq" id="WP_182514345.1">
    <property type="nucleotide sequence ID" value="NZ_JACJIQ010000022.1"/>
</dbReference>
<dbReference type="AlphaFoldDB" id="A0A839GIJ8"/>
<dbReference type="GO" id="GO:0016020">
    <property type="term" value="C:membrane"/>
    <property type="evidence" value="ECO:0007669"/>
    <property type="project" value="UniProtKB-SubCell"/>
</dbReference>
<dbReference type="Pfam" id="PF00672">
    <property type="entry name" value="HAMP"/>
    <property type="match status" value="1"/>
</dbReference>
<evidence type="ECO:0000313" key="10">
    <source>
        <dbReference type="EMBL" id="MBA9079464.1"/>
    </source>
</evidence>
<dbReference type="SUPFAM" id="SSF47384">
    <property type="entry name" value="Homodimeric domain of signal transducing histidine kinase"/>
    <property type="match status" value="1"/>
</dbReference>
<dbReference type="Gene3D" id="6.10.340.10">
    <property type="match status" value="1"/>
</dbReference>
<feature type="transmembrane region" description="Helical" evidence="7">
    <location>
        <begin position="7"/>
        <end position="26"/>
    </location>
</feature>
<dbReference type="PRINTS" id="PR00344">
    <property type="entry name" value="BCTRLSENSOR"/>
</dbReference>
<accession>A0A839GIJ8</accession>
<dbReference type="Proteomes" id="UP000563094">
    <property type="component" value="Unassembled WGS sequence"/>
</dbReference>
<evidence type="ECO:0000256" key="6">
    <source>
        <dbReference type="ARBA" id="ARBA00022777"/>
    </source>
</evidence>
<reference evidence="10 11" key="1">
    <citation type="submission" date="2020-08" db="EMBL/GenBank/DDBJ databases">
        <title>Genomic Encyclopedia of Type Strains, Phase IV (KMG-IV): sequencing the most valuable type-strain genomes for metagenomic binning, comparative biology and taxonomic classification.</title>
        <authorList>
            <person name="Goeker M."/>
        </authorList>
    </citation>
    <scope>NUCLEOTIDE SEQUENCE [LARGE SCALE GENOMIC DNA]</scope>
    <source>
        <strain evidence="10 11">DSM 29854</strain>
    </source>
</reference>
<dbReference type="FunFam" id="3.30.565.10:FF:000006">
    <property type="entry name" value="Sensor histidine kinase WalK"/>
    <property type="match status" value="1"/>
</dbReference>
<dbReference type="SUPFAM" id="SSF158472">
    <property type="entry name" value="HAMP domain-like"/>
    <property type="match status" value="1"/>
</dbReference>
<evidence type="ECO:0000256" key="1">
    <source>
        <dbReference type="ARBA" id="ARBA00000085"/>
    </source>
</evidence>
<evidence type="ECO:0000256" key="4">
    <source>
        <dbReference type="ARBA" id="ARBA00022553"/>
    </source>
</evidence>
<protein>
    <recommendedName>
        <fullName evidence="3">histidine kinase</fullName>
        <ecNumber evidence="3">2.7.13.3</ecNumber>
    </recommendedName>
</protein>
<keyword evidence="11" id="KW-1185">Reference proteome</keyword>
<dbReference type="Pfam" id="PF05227">
    <property type="entry name" value="CHASE3"/>
    <property type="match status" value="1"/>
</dbReference>
<dbReference type="Pfam" id="PF02518">
    <property type="entry name" value="HATPase_c"/>
    <property type="match status" value="1"/>
</dbReference>
<keyword evidence="7" id="KW-0812">Transmembrane</keyword>
<dbReference type="CDD" id="cd19410">
    <property type="entry name" value="HK9-like_sensor"/>
    <property type="match status" value="1"/>
</dbReference>
<evidence type="ECO:0000259" key="8">
    <source>
        <dbReference type="PROSITE" id="PS50109"/>
    </source>
</evidence>
<sequence length="504" mass="57033">MKIITTIHLAIGFILAMFCIVTFGYIKQTQRVQKSVEAVLATSDVIREGESAQKMLLDLETGMRGYLLTGRQTFLSPYNKGQVIIARTVRRLDSLTEAYPSQNQLVHLIEQDAQEWIINFSEPLIAARAKVHLSSSHKQYYDSLFNATAQKAKGKLIIDRARKKFELIEAEEEIIKRAKVREMNDSLMQTNDIALGLTLLAILAGSLTAYLLGKTIRKRFMKMTALANSIANGNYQVTLTDTRHDEISSLTHSLNRMAHKLQQSFDHLTKMNRELDQFAYVVSHDLKAPLRAINNLAEWIAEDLDSQEPEITNNLTILRGRVQRMENLINGILEYARVGRKEIKKSTFSVNSVLKEALENLSPPASFQVKIAADMPTLTAEKTLVYQVFSNLLSNAFKYHHTQNGCVEVRAKELENMYQFEVQDDGPGIPKEYHQKVFGIFQTMEARDVKESTGIGLAIVKKIIEEKGGSIWIESDKGQGTTFVFTWPKEKKDLPVLLETAYVS</sequence>
<dbReference type="InterPro" id="IPR050351">
    <property type="entry name" value="BphY/WalK/GraS-like"/>
</dbReference>
<dbReference type="PANTHER" id="PTHR42878:SF15">
    <property type="entry name" value="BACTERIOPHYTOCHROME"/>
    <property type="match status" value="1"/>
</dbReference>
<dbReference type="CDD" id="cd00082">
    <property type="entry name" value="HisKA"/>
    <property type="match status" value="1"/>
</dbReference>
<evidence type="ECO:0000259" key="9">
    <source>
        <dbReference type="PROSITE" id="PS50885"/>
    </source>
</evidence>
<evidence type="ECO:0000256" key="5">
    <source>
        <dbReference type="ARBA" id="ARBA00022679"/>
    </source>
</evidence>
<dbReference type="PANTHER" id="PTHR42878">
    <property type="entry name" value="TWO-COMPONENT HISTIDINE KINASE"/>
    <property type="match status" value="1"/>
</dbReference>
<gene>
    <name evidence="10" type="ORF">FHS90_004200</name>
</gene>
<dbReference type="PROSITE" id="PS50109">
    <property type="entry name" value="HIS_KIN"/>
    <property type="match status" value="1"/>
</dbReference>
<dbReference type="SMART" id="SM00388">
    <property type="entry name" value="HisKA"/>
    <property type="match status" value="1"/>
</dbReference>
<evidence type="ECO:0000256" key="7">
    <source>
        <dbReference type="SAM" id="Phobius"/>
    </source>
</evidence>
<dbReference type="SUPFAM" id="SSF55874">
    <property type="entry name" value="ATPase domain of HSP90 chaperone/DNA topoisomerase II/histidine kinase"/>
    <property type="match status" value="1"/>
</dbReference>
<evidence type="ECO:0000256" key="2">
    <source>
        <dbReference type="ARBA" id="ARBA00004370"/>
    </source>
</evidence>
<dbReference type="GO" id="GO:0000155">
    <property type="term" value="F:phosphorelay sensor kinase activity"/>
    <property type="evidence" value="ECO:0007669"/>
    <property type="project" value="InterPro"/>
</dbReference>
<evidence type="ECO:0000313" key="11">
    <source>
        <dbReference type="Proteomes" id="UP000563094"/>
    </source>
</evidence>
<name>A0A839GIJ8_9BACT</name>
<dbReference type="CDD" id="cd06225">
    <property type="entry name" value="HAMP"/>
    <property type="match status" value="1"/>
</dbReference>
<dbReference type="InterPro" id="IPR036097">
    <property type="entry name" value="HisK_dim/P_sf"/>
</dbReference>
<dbReference type="InterPro" id="IPR003594">
    <property type="entry name" value="HATPase_dom"/>
</dbReference>
<dbReference type="Gene3D" id="1.10.287.130">
    <property type="match status" value="1"/>
</dbReference>
<dbReference type="PROSITE" id="PS50885">
    <property type="entry name" value="HAMP"/>
    <property type="match status" value="1"/>
</dbReference>
<evidence type="ECO:0000256" key="3">
    <source>
        <dbReference type="ARBA" id="ARBA00012438"/>
    </source>
</evidence>
<dbReference type="InterPro" id="IPR036890">
    <property type="entry name" value="HATPase_C_sf"/>
</dbReference>
<dbReference type="InterPro" id="IPR007891">
    <property type="entry name" value="CHASE3"/>
</dbReference>
<keyword evidence="5" id="KW-0808">Transferase</keyword>
<dbReference type="EMBL" id="JACJIQ010000022">
    <property type="protein sequence ID" value="MBA9079464.1"/>
    <property type="molecule type" value="Genomic_DNA"/>
</dbReference>
<dbReference type="Pfam" id="PF00512">
    <property type="entry name" value="HisKA"/>
    <property type="match status" value="1"/>
</dbReference>
<keyword evidence="7" id="KW-1133">Transmembrane helix</keyword>
<dbReference type="GO" id="GO:0000156">
    <property type="term" value="F:phosphorelay response regulator activity"/>
    <property type="evidence" value="ECO:0007669"/>
    <property type="project" value="TreeGrafter"/>
</dbReference>
<keyword evidence="7" id="KW-0472">Membrane</keyword>
<comment type="caution">
    <text evidence="10">The sequence shown here is derived from an EMBL/GenBank/DDBJ whole genome shotgun (WGS) entry which is preliminary data.</text>
</comment>
<feature type="domain" description="HAMP" evidence="9">
    <location>
        <begin position="214"/>
        <end position="266"/>
    </location>
</feature>
<dbReference type="InterPro" id="IPR003661">
    <property type="entry name" value="HisK_dim/P_dom"/>
</dbReference>
<dbReference type="InterPro" id="IPR003660">
    <property type="entry name" value="HAMP_dom"/>
</dbReference>
<dbReference type="SMART" id="SM00387">
    <property type="entry name" value="HATPase_c"/>
    <property type="match status" value="1"/>
</dbReference>
<comment type="catalytic activity">
    <reaction evidence="1">
        <text>ATP + protein L-histidine = ADP + protein N-phospho-L-histidine.</text>
        <dbReference type="EC" id="2.7.13.3"/>
    </reaction>
</comment>
<dbReference type="SMART" id="SM00304">
    <property type="entry name" value="HAMP"/>
    <property type="match status" value="1"/>
</dbReference>
<dbReference type="GO" id="GO:0030295">
    <property type="term" value="F:protein kinase activator activity"/>
    <property type="evidence" value="ECO:0007669"/>
    <property type="project" value="TreeGrafter"/>
</dbReference>
<proteinExistence type="predicted"/>
<dbReference type="Gene3D" id="3.30.565.10">
    <property type="entry name" value="Histidine kinase-like ATPase, C-terminal domain"/>
    <property type="match status" value="1"/>
</dbReference>